<evidence type="ECO:0000313" key="1">
    <source>
        <dbReference type="EMBL" id="QNH96755.1"/>
    </source>
</evidence>
<evidence type="ECO:0000313" key="2">
    <source>
        <dbReference type="Proteomes" id="UP000515275"/>
    </source>
</evidence>
<proteinExistence type="predicted"/>
<organism evidence="1 2">
    <name type="scientific">Corynebacterium anserum</name>
    <dbReference type="NCBI Taxonomy" id="2684406"/>
    <lineage>
        <taxon>Bacteria</taxon>
        <taxon>Bacillati</taxon>
        <taxon>Actinomycetota</taxon>
        <taxon>Actinomycetes</taxon>
        <taxon>Mycobacteriales</taxon>
        <taxon>Corynebacteriaceae</taxon>
        <taxon>Corynebacterium</taxon>
    </lineage>
</organism>
<gene>
    <name evidence="1" type="ORF">GP473_08935</name>
</gene>
<reference evidence="1 2" key="1">
    <citation type="submission" date="2019-12" db="EMBL/GenBank/DDBJ databases">
        <title>Corynebacterium sp. nov., isolated from feces of the Anser Albifrons in China.</title>
        <authorList>
            <person name="Liu Q."/>
        </authorList>
    </citation>
    <scope>NUCLEOTIDE SEQUENCE [LARGE SCALE GENOMIC DNA]</scope>
    <source>
        <strain evidence="1 2">23H37-10</strain>
    </source>
</reference>
<protein>
    <submittedName>
        <fullName evidence="1">Uncharacterized protein</fullName>
    </submittedName>
</protein>
<name>A0A7G7YQI5_9CORY</name>
<dbReference type="RefSeq" id="WP_185770514.1">
    <property type="nucleotide sequence ID" value="NZ_CP046883.1"/>
</dbReference>
<sequence length="179" mass="19182">MSIIEGWDQPSFAAVAQSRPAGWDVRLLPESTLLGLDELLARVRDARAEGAVVGLVCVEDDWVGIVRPVPSGVRVLLSDATAALDYDLAADILDELGVDIPTEDDADTDEAWPEGDFALLEDLGASEQVMSVILDDEELYGAAQVLRIADELGFAEELADAVGIDPDDMDDYLSDGAYD</sequence>
<accession>A0A7G7YQI5</accession>
<keyword evidence="2" id="KW-1185">Reference proteome</keyword>
<dbReference type="NCBIfam" id="TIGR03941">
    <property type="entry name" value="tRNA_deam_assoc"/>
    <property type="match status" value="1"/>
</dbReference>
<dbReference type="Proteomes" id="UP000515275">
    <property type="component" value="Chromosome"/>
</dbReference>
<dbReference type="KEGG" id="cans:GP473_08935"/>
<dbReference type="AlphaFoldDB" id="A0A7G7YQI5"/>
<dbReference type="EMBL" id="CP046883">
    <property type="protein sequence ID" value="QNH96755.1"/>
    <property type="molecule type" value="Genomic_DNA"/>
</dbReference>
<dbReference type="InterPro" id="IPR023869">
    <property type="entry name" value="tRNA_Adeno_NH3ase_assoc_put"/>
</dbReference>